<evidence type="ECO:0000313" key="1">
    <source>
        <dbReference type="EMBL" id="CUU40737.1"/>
    </source>
</evidence>
<gene>
    <name evidence="1" type="ORF">BN2458_PEG1854</name>
    <name evidence="2" type="ORF">LS75_003090</name>
</gene>
<dbReference type="KEGG" id="hty:BN2458_PEG1854"/>
<accession>A0A099UB99</accession>
<evidence type="ECO:0000313" key="3">
    <source>
        <dbReference type="Proteomes" id="UP000029925"/>
    </source>
</evidence>
<dbReference type="SUPFAM" id="SSF48695">
    <property type="entry name" value="Multiheme cytochromes"/>
    <property type="match status" value="1"/>
</dbReference>
<dbReference type="Proteomes" id="UP000029925">
    <property type="component" value="Unassembled WGS sequence"/>
</dbReference>
<dbReference type="InterPro" id="IPR036280">
    <property type="entry name" value="Multihaem_cyt_sf"/>
</dbReference>
<evidence type="ECO:0000313" key="4">
    <source>
        <dbReference type="Proteomes" id="UP000064525"/>
    </source>
</evidence>
<keyword evidence="3" id="KW-1185">Reference proteome</keyword>
<reference evidence="1" key="2">
    <citation type="submission" date="2015-11" db="EMBL/GenBank/DDBJ databases">
        <authorList>
            <person name="Zhang Y."/>
            <person name="Guo Z."/>
        </authorList>
    </citation>
    <scope>NUCLEOTIDE SEQUENCE</scope>
    <source>
        <strain evidence="1">1</strain>
    </source>
</reference>
<dbReference type="EMBL" id="JRPF02000003">
    <property type="protein sequence ID" value="TLD78759.1"/>
    <property type="molecule type" value="Genomic_DNA"/>
</dbReference>
<name>A0A099UB99_9HELI</name>
<dbReference type="OrthoDB" id="5334216at2"/>
<dbReference type="EMBL" id="LN907858">
    <property type="protein sequence ID" value="CUU40737.1"/>
    <property type="molecule type" value="Genomic_DNA"/>
</dbReference>
<dbReference type="Proteomes" id="UP000064525">
    <property type="component" value="Chromosome I"/>
</dbReference>
<evidence type="ECO:0000313" key="2">
    <source>
        <dbReference type="EMBL" id="TLD78759.1"/>
    </source>
</evidence>
<reference evidence="2 3" key="1">
    <citation type="journal article" date="2014" name="Genome Announc.">
        <title>Draft genome sequences of eight enterohepatic helicobacter species isolated from both laboratory and wild rodents.</title>
        <authorList>
            <person name="Sheh A."/>
            <person name="Shen Z."/>
            <person name="Fox J.G."/>
        </authorList>
    </citation>
    <scope>NUCLEOTIDE SEQUENCE [LARGE SCALE GENOMIC DNA]</scope>
    <source>
        <strain evidence="2 3">MIT 98-6810</strain>
    </source>
</reference>
<protein>
    <submittedName>
        <fullName evidence="1">Uncharacterized protein</fullName>
    </submittedName>
</protein>
<organism evidence="1 4">
    <name type="scientific">Helicobacter typhlonius</name>
    <dbReference type="NCBI Taxonomy" id="76936"/>
    <lineage>
        <taxon>Bacteria</taxon>
        <taxon>Pseudomonadati</taxon>
        <taxon>Campylobacterota</taxon>
        <taxon>Epsilonproteobacteria</taxon>
        <taxon>Campylobacterales</taxon>
        <taxon>Helicobacteraceae</taxon>
        <taxon>Helicobacter</taxon>
    </lineage>
</organism>
<reference evidence="4" key="3">
    <citation type="submission" date="2015-11" db="EMBL/GenBank/DDBJ databases">
        <authorList>
            <person name="Anvar S.Y."/>
        </authorList>
    </citation>
    <scope>NUCLEOTIDE SEQUENCE [LARGE SCALE GENOMIC DNA]</scope>
</reference>
<dbReference type="GeneID" id="78151988"/>
<dbReference type="STRING" id="76936.BN2458_PEG1854"/>
<proteinExistence type="predicted"/>
<dbReference type="AlphaFoldDB" id="A0A099UB99"/>
<dbReference type="PATRIC" id="fig|76936.10.peg.1809"/>
<sequence length="120" mass="13210">MRFLAVVCVLCIGVFACTGDCKACHQKLDYTKDSRHSPMAVCKTCHTDEKMAQIDMGACGADCFACHDMKKIQAPKIAKDHTMLNACMQCHLQLSSSPFDSGINVFEKGIKSFSDKLLLK</sequence>
<dbReference type="PROSITE" id="PS51257">
    <property type="entry name" value="PROKAR_LIPOPROTEIN"/>
    <property type="match status" value="1"/>
</dbReference>
<dbReference type="RefSeq" id="WP_034327631.1">
    <property type="nucleotide sequence ID" value="NZ_CAJTQN010000001.1"/>
</dbReference>